<dbReference type="EMBL" id="JAIPUX010005290">
    <property type="protein sequence ID" value="KAH0617183.1"/>
    <property type="molecule type" value="Genomic_DNA"/>
</dbReference>
<reference evidence="6 7" key="1">
    <citation type="journal article" date="2022" name="Gigascience">
        <title>A chromosome-level genome assembly and annotation of the desert horned lizard, Phrynosoma platyrhinos, provides insight into chromosomal rearrangements among reptiles.</title>
        <authorList>
            <person name="Koochekian N."/>
            <person name="Ascanio A."/>
            <person name="Farleigh K."/>
            <person name="Card D.C."/>
            <person name="Schield D.R."/>
            <person name="Castoe T.A."/>
            <person name="Jezkova T."/>
        </authorList>
    </citation>
    <scope>NUCLEOTIDE SEQUENCE [LARGE SCALE GENOMIC DNA]</scope>
    <source>
        <strain evidence="6">NK-2021</strain>
    </source>
</reference>
<evidence type="ECO:0000256" key="3">
    <source>
        <dbReference type="SAM" id="Phobius"/>
    </source>
</evidence>
<sequence>MIIPGALRRDAAKVVILMTDGKSSDSVEEPAGLLKDAGVTVFTVGIQNADRNELRKIASDPVEEHMLYAQDFHQLGSLSRKLSRRLCITASEPPQPAKQRAKSEFEDVSVMMMTMTMMMMMMMMIIQFIFEKIFKPRDLIVSEPSHNSLRLTWTPATGKVTGYHVLFDSLSTPGQAAPEDQRQIVLDASKSTVLVTDLKPNTKYFFTILAVYADVLGEPATVKGKTSEFTLLKFTLLDRYTHTQTHTFALSC</sequence>
<keyword evidence="2" id="KW-0272">Extracellular matrix</keyword>
<comment type="subcellular location">
    <subcellularLocation>
        <location evidence="1">Secreted</location>
        <location evidence="1">Extracellular space</location>
        <location evidence="1">Extracellular matrix</location>
    </subcellularLocation>
</comment>
<dbReference type="InterPro" id="IPR013783">
    <property type="entry name" value="Ig-like_fold"/>
</dbReference>
<evidence type="ECO:0000256" key="1">
    <source>
        <dbReference type="ARBA" id="ARBA00004498"/>
    </source>
</evidence>
<feature type="domain" description="Fibronectin type-III" evidence="5">
    <location>
        <begin position="135"/>
        <end position="230"/>
    </location>
</feature>
<organism evidence="6 7">
    <name type="scientific">Phrynosoma platyrhinos</name>
    <name type="common">Desert horned lizard</name>
    <dbReference type="NCBI Taxonomy" id="52577"/>
    <lineage>
        <taxon>Eukaryota</taxon>
        <taxon>Metazoa</taxon>
        <taxon>Chordata</taxon>
        <taxon>Craniata</taxon>
        <taxon>Vertebrata</taxon>
        <taxon>Euteleostomi</taxon>
        <taxon>Lepidosauria</taxon>
        <taxon>Squamata</taxon>
        <taxon>Bifurcata</taxon>
        <taxon>Unidentata</taxon>
        <taxon>Episquamata</taxon>
        <taxon>Toxicofera</taxon>
        <taxon>Iguania</taxon>
        <taxon>Phrynosomatidae</taxon>
        <taxon>Phrynosomatinae</taxon>
        <taxon>Phrynosoma</taxon>
    </lineage>
</organism>
<dbReference type="CDD" id="cd00063">
    <property type="entry name" value="FN3"/>
    <property type="match status" value="1"/>
</dbReference>
<dbReference type="InterPro" id="IPR050525">
    <property type="entry name" value="ECM_Assembly_Org"/>
</dbReference>
<dbReference type="InterPro" id="IPR036465">
    <property type="entry name" value="vWFA_dom_sf"/>
</dbReference>
<dbReference type="InterPro" id="IPR003961">
    <property type="entry name" value="FN3_dom"/>
</dbReference>
<dbReference type="Proteomes" id="UP000826234">
    <property type="component" value="Unassembled WGS sequence"/>
</dbReference>
<dbReference type="SMART" id="SM00060">
    <property type="entry name" value="FN3"/>
    <property type="match status" value="1"/>
</dbReference>
<keyword evidence="2" id="KW-0964">Secreted</keyword>
<evidence type="ECO:0000259" key="5">
    <source>
        <dbReference type="PROSITE" id="PS50853"/>
    </source>
</evidence>
<dbReference type="InterPro" id="IPR002035">
    <property type="entry name" value="VWF_A"/>
</dbReference>
<keyword evidence="3" id="KW-0812">Transmembrane</keyword>
<name>A0ABQ7SIR6_PHRPL</name>
<accession>A0ABQ7SIR6</accession>
<dbReference type="PANTHER" id="PTHR24020:SF88">
    <property type="entry name" value="COLLAGEN ALPHA-1(VII) CHAIN"/>
    <property type="match status" value="1"/>
</dbReference>
<dbReference type="PROSITE" id="PS50234">
    <property type="entry name" value="VWFA"/>
    <property type="match status" value="1"/>
</dbReference>
<protein>
    <submittedName>
        <fullName evidence="6">Uncharacterized protein</fullName>
    </submittedName>
</protein>
<dbReference type="SUPFAM" id="SSF49265">
    <property type="entry name" value="Fibronectin type III"/>
    <property type="match status" value="1"/>
</dbReference>
<keyword evidence="3" id="KW-0472">Membrane</keyword>
<dbReference type="Pfam" id="PF00041">
    <property type="entry name" value="fn3"/>
    <property type="match status" value="1"/>
</dbReference>
<dbReference type="PANTHER" id="PTHR24020">
    <property type="entry name" value="COLLAGEN ALPHA"/>
    <property type="match status" value="1"/>
</dbReference>
<dbReference type="Gene3D" id="2.60.40.10">
    <property type="entry name" value="Immunoglobulins"/>
    <property type="match status" value="1"/>
</dbReference>
<dbReference type="InterPro" id="IPR036116">
    <property type="entry name" value="FN3_sf"/>
</dbReference>
<feature type="transmembrane region" description="Helical" evidence="3">
    <location>
        <begin position="108"/>
        <end position="130"/>
    </location>
</feature>
<evidence type="ECO:0000313" key="6">
    <source>
        <dbReference type="EMBL" id="KAH0617183.1"/>
    </source>
</evidence>
<gene>
    <name evidence="6" type="ORF">JD844_028986</name>
</gene>
<comment type="caution">
    <text evidence="6">The sequence shown here is derived from an EMBL/GenBank/DDBJ whole genome shotgun (WGS) entry which is preliminary data.</text>
</comment>
<dbReference type="Pfam" id="PF00092">
    <property type="entry name" value="VWA"/>
    <property type="match status" value="1"/>
</dbReference>
<evidence type="ECO:0000313" key="7">
    <source>
        <dbReference type="Proteomes" id="UP000826234"/>
    </source>
</evidence>
<evidence type="ECO:0000259" key="4">
    <source>
        <dbReference type="PROSITE" id="PS50234"/>
    </source>
</evidence>
<keyword evidence="3" id="KW-1133">Transmembrane helix</keyword>
<dbReference type="SUPFAM" id="SSF53300">
    <property type="entry name" value="vWA-like"/>
    <property type="match status" value="1"/>
</dbReference>
<feature type="domain" description="VWFA" evidence="4">
    <location>
        <begin position="8"/>
        <end position="82"/>
    </location>
</feature>
<keyword evidence="7" id="KW-1185">Reference proteome</keyword>
<proteinExistence type="predicted"/>
<dbReference type="Gene3D" id="3.40.50.410">
    <property type="entry name" value="von Willebrand factor, type A domain"/>
    <property type="match status" value="1"/>
</dbReference>
<dbReference type="PROSITE" id="PS50853">
    <property type="entry name" value="FN3"/>
    <property type="match status" value="1"/>
</dbReference>
<evidence type="ECO:0000256" key="2">
    <source>
        <dbReference type="ARBA" id="ARBA00022530"/>
    </source>
</evidence>